<sequence length="82" mass="9361">MYSAAIACNAQNIVCLKTMNYAIGKEKIVYPDIVMYECKNWFPFGGIDACVVYNWKAQLVFEHNVCNESSILCKTAQRNSQR</sequence>
<proteinExistence type="predicted"/>
<gene>
    <name evidence="1" type="ORF">GALL_33840</name>
</gene>
<organism evidence="1">
    <name type="scientific">mine drainage metagenome</name>
    <dbReference type="NCBI Taxonomy" id="410659"/>
    <lineage>
        <taxon>unclassified sequences</taxon>
        <taxon>metagenomes</taxon>
        <taxon>ecological metagenomes</taxon>
    </lineage>
</organism>
<reference evidence="1" key="1">
    <citation type="submission" date="2016-10" db="EMBL/GenBank/DDBJ databases">
        <title>Sequence of Gallionella enrichment culture.</title>
        <authorList>
            <person name="Poehlein A."/>
            <person name="Muehling M."/>
            <person name="Daniel R."/>
        </authorList>
    </citation>
    <scope>NUCLEOTIDE SEQUENCE</scope>
</reference>
<name>A0A1J5T6Y9_9ZZZZ</name>
<protein>
    <submittedName>
        <fullName evidence="1">Uncharacterized protein</fullName>
    </submittedName>
</protein>
<accession>A0A1J5T6Y9</accession>
<comment type="caution">
    <text evidence="1">The sequence shown here is derived from an EMBL/GenBank/DDBJ whole genome shotgun (WGS) entry which is preliminary data.</text>
</comment>
<evidence type="ECO:0000313" key="1">
    <source>
        <dbReference type="EMBL" id="OIR15883.1"/>
    </source>
</evidence>
<dbReference type="AlphaFoldDB" id="A0A1J5T6Y9"/>
<dbReference type="EMBL" id="MLJW01000008">
    <property type="protein sequence ID" value="OIR15883.1"/>
    <property type="molecule type" value="Genomic_DNA"/>
</dbReference>